<dbReference type="InterPro" id="IPR012413">
    <property type="entry name" value="BA14K"/>
</dbReference>
<reference evidence="8 9" key="1">
    <citation type="submission" date="2018-05" db="EMBL/GenBank/DDBJ databases">
        <title>The draft genome of strain NS-104.</title>
        <authorList>
            <person name="Hang P."/>
            <person name="Jiang J."/>
        </authorList>
    </citation>
    <scope>NUCLEOTIDE SEQUENCE [LARGE SCALE GENOMIC DNA]</scope>
    <source>
        <strain evidence="8 9">NS-104</strain>
    </source>
</reference>
<organism evidence="8 9">
    <name type="scientific">Metarhizobium album</name>
    <dbReference type="NCBI Taxonomy" id="2182425"/>
    <lineage>
        <taxon>Bacteria</taxon>
        <taxon>Pseudomonadati</taxon>
        <taxon>Pseudomonadota</taxon>
        <taxon>Alphaproteobacteria</taxon>
        <taxon>Hyphomicrobiales</taxon>
        <taxon>Rhizobiaceae</taxon>
        <taxon>Metarhizobium</taxon>
    </lineage>
</organism>
<evidence type="ECO:0000256" key="3">
    <source>
        <dbReference type="ARBA" id="ARBA00020552"/>
    </source>
</evidence>
<sequence>MTMSIFRKLLTACAVSLTALLPLPASAAPMGLPSPVLDRQSDVSEARVICGYYGCRRVWRPHYGYRHYHRPRYYSRDYYRPRHGYNRHVRWCLNRYQSYNPATNRFLSYGGAYRVCRSPWG</sequence>
<dbReference type="Proteomes" id="UP000245252">
    <property type="component" value="Unassembled WGS sequence"/>
</dbReference>
<accession>A0A2U2DS50</accession>
<keyword evidence="4" id="KW-0472">Membrane</keyword>
<keyword evidence="7" id="KW-0732">Signal</keyword>
<comment type="similarity">
    <text evidence="2">Belongs to the BA14k family.</text>
</comment>
<dbReference type="EMBL" id="QFBC01000004">
    <property type="protein sequence ID" value="PWE56118.1"/>
    <property type="molecule type" value="Genomic_DNA"/>
</dbReference>
<evidence type="ECO:0000313" key="9">
    <source>
        <dbReference type="Proteomes" id="UP000245252"/>
    </source>
</evidence>
<proteinExistence type="inferred from homology"/>
<evidence type="ECO:0000256" key="7">
    <source>
        <dbReference type="SAM" id="SignalP"/>
    </source>
</evidence>
<evidence type="ECO:0000256" key="2">
    <source>
        <dbReference type="ARBA" id="ARBA00010270"/>
    </source>
</evidence>
<evidence type="ECO:0000256" key="6">
    <source>
        <dbReference type="ARBA" id="ARBA00025321"/>
    </source>
</evidence>
<evidence type="ECO:0000256" key="4">
    <source>
        <dbReference type="ARBA" id="ARBA00022475"/>
    </source>
</evidence>
<dbReference type="Pfam" id="PF07886">
    <property type="entry name" value="BA14K"/>
    <property type="match status" value="1"/>
</dbReference>
<gene>
    <name evidence="8" type="ORF">DEM27_11820</name>
</gene>
<keyword evidence="5" id="KW-0430">Lectin</keyword>
<dbReference type="AlphaFoldDB" id="A0A2U2DS50"/>
<evidence type="ECO:0000256" key="1">
    <source>
        <dbReference type="ARBA" id="ARBA00004167"/>
    </source>
</evidence>
<evidence type="ECO:0000313" key="8">
    <source>
        <dbReference type="EMBL" id="PWE56118.1"/>
    </source>
</evidence>
<comment type="function">
    <text evidence="6">Has immunoglobulin-binding and hemagglutination properties, and can bind to mannose. Essential for virulence. May be involved in LPS biosynthesis or polysaccharide transport.</text>
</comment>
<protein>
    <recommendedName>
        <fullName evidence="3">Lectin-like protein BA14k</fullName>
    </recommendedName>
</protein>
<dbReference type="GO" id="GO:0016020">
    <property type="term" value="C:membrane"/>
    <property type="evidence" value="ECO:0007669"/>
    <property type="project" value="UniProtKB-SubCell"/>
</dbReference>
<feature type="signal peptide" evidence="7">
    <location>
        <begin position="1"/>
        <end position="27"/>
    </location>
</feature>
<comment type="subcellular location">
    <subcellularLocation>
        <location evidence="1">Membrane</location>
        <topology evidence="1">Single-pass membrane protein</topology>
    </subcellularLocation>
</comment>
<keyword evidence="4" id="KW-1003">Cell membrane</keyword>
<feature type="chain" id="PRO_5015563895" description="Lectin-like protein BA14k" evidence="7">
    <location>
        <begin position="28"/>
        <end position="121"/>
    </location>
</feature>
<keyword evidence="9" id="KW-1185">Reference proteome</keyword>
<dbReference type="GO" id="GO:0030246">
    <property type="term" value="F:carbohydrate binding"/>
    <property type="evidence" value="ECO:0007669"/>
    <property type="project" value="UniProtKB-KW"/>
</dbReference>
<dbReference type="RefSeq" id="WP_109458438.1">
    <property type="nucleotide sequence ID" value="NZ_QFBC01000004.1"/>
</dbReference>
<dbReference type="OrthoDB" id="8117189at2"/>
<evidence type="ECO:0000256" key="5">
    <source>
        <dbReference type="ARBA" id="ARBA00022734"/>
    </source>
</evidence>
<comment type="caution">
    <text evidence="8">The sequence shown here is derived from an EMBL/GenBank/DDBJ whole genome shotgun (WGS) entry which is preliminary data.</text>
</comment>
<name>A0A2U2DS50_9HYPH</name>